<dbReference type="PANTHER" id="PTHR45586:SF1">
    <property type="entry name" value="LIPOPOLYSACCHARIDE ASSEMBLY PROTEIN B"/>
    <property type="match status" value="1"/>
</dbReference>
<dbReference type="Pfam" id="PF13432">
    <property type="entry name" value="TPR_16"/>
    <property type="match status" value="1"/>
</dbReference>
<dbReference type="SMART" id="SM00028">
    <property type="entry name" value="TPR"/>
    <property type="match status" value="3"/>
</dbReference>
<dbReference type="InterPro" id="IPR051012">
    <property type="entry name" value="CellSynth/LPSAsmb/PSIAsmb"/>
</dbReference>
<dbReference type="EMBL" id="VMBG01000001">
    <property type="protein sequence ID" value="TSJ77875.1"/>
    <property type="molecule type" value="Genomic_DNA"/>
</dbReference>
<reference evidence="4 5" key="1">
    <citation type="submission" date="2019-07" db="EMBL/GenBank/DDBJ databases">
        <title>Description of 53C-WASEF.</title>
        <authorList>
            <person name="Pitt A."/>
            <person name="Hahn M.W."/>
        </authorList>
    </citation>
    <scope>NUCLEOTIDE SEQUENCE [LARGE SCALE GENOMIC DNA]</scope>
    <source>
        <strain evidence="4 5">53C-WASEF</strain>
    </source>
</reference>
<keyword evidence="2" id="KW-0802">TPR repeat</keyword>
<evidence type="ECO:0000313" key="5">
    <source>
        <dbReference type="Proteomes" id="UP000315648"/>
    </source>
</evidence>
<keyword evidence="3" id="KW-0732">Signal</keyword>
<dbReference type="Gene3D" id="1.25.40.10">
    <property type="entry name" value="Tetratricopeptide repeat domain"/>
    <property type="match status" value="2"/>
</dbReference>
<evidence type="ECO:0000256" key="3">
    <source>
        <dbReference type="SAM" id="SignalP"/>
    </source>
</evidence>
<dbReference type="InterPro" id="IPR019734">
    <property type="entry name" value="TPR_rpt"/>
</dbReference>
<dbReference type="Pfam" id="PF14559">
    <property type="entry name" value="TPR_19"/>
    <property type="match status" value="1"/>
</dbReference>
<dbReference type="SUPFAM" id="SSF48452">
    <property type="entry name" value="TPR-like"/>
    <property type="match status" value="1"/>
</dbReference>
<sequence>MSRLRLAFLLALIFPSFAAFAADSPALTSAIALFDAKRVPEARDLFAAIVAKQPKNVSALWYLGRCDLKLQHREAAATTLAKAAELAPDNALIVADYGTASLLRATELGTTFGAIGFARRGRNALEQAVKLSPDTIAYREGLVQFYTRAPGFAGGSFEKAYAHIAEITKRDPIRGTVLRANVLCSEKRYDEALAACETFLRDHPDTYLALYTIGRIVSETGRDIAKGEAALRRCLEIPARPEEPDHAGARYRLGLIAEKDNRPADARREYQAALALEPSLDKATEALARLK</sequence>
<evidence type="ECO:0000256" key="2">
    <source>
        <dbReference type="ARBA" id="ARBA00022803"/>
    </source>
</evidence>
<protein>
    <submittedName>
        <fullName evidence="4">Tetratricopeptide repeat protein</fullName>
    </submittedName>
</protein>
<organism evidence="4 5">
    <name type="scientific">Rariglobus hedericola</name>
    <dbReference type="NCBI Taxonomy" id="2597822"/>
    <lineage>
        <taxon>Bacteria</taxon>
        <taxon>Pseudomonadati</taxon>
        <taxon>Verrucomicrobiota</taxon>
        <taxon>Opitutia</taxon>
        <taxon>Opitutales</taxon>
        <taxon>Opitutaceae</taxon>
        <taxon>Rariglobus</taxon>
    </lineage>
</organism>
<proteinExistence type="predicted"/>
<dbReference type="Proteomes" id="UP000315648">
    <property type="component" value="Unassembled WGS sequence"/>
</dbReference>
<dbReference type="PANTHER" id="PTHR45586">
    <property type="entry name" value="TPR REPEAT-CONTAINING PROTEIN PA4667"/>
    <property type="match status" value="1"/>
</dbReference>
<accession>A0A556QML7</accession>
<evidence type="ECO:0000256" key="1">
    <source>
        <dbReference type="ARBA" id="ARBA00022737"/>
    </source>
</evidence>
<feature type="chain" id="PRO_5021985442" evidence="3">
    <location>
        <begin position="22"/>
        <end position="291"/>
    </location>
</feature>
<name>A0A556QML7_9BACT</name>
<feature type="signal peptide" evidence="3">
    <location>
        <begin position="1"/>
        <end position="21"/>
    </location>
</feature>
<dbReference type="AlphaFoldDB" id="A0A556QML7"/>
<keyword evidence="5" id="KW-1185">Reference proteome</keyword>
<evidence type="ECO:0000313" key="4">
    <source>
        <dbReference type="EMBL" id="TSJ77875.1"/>
    </source>
</evidence>
<gene>
    <name evidence="4" type="ORF">FPL22_00780</name>
</gene>
<keyword evidence="1" id="KW-0677">Repeat</keyword>
<comment type="caution">
    <text evidence="4">The sequence shown here is derived from an EMBL/GenBank/DDBJ whole genome shotgun (WGS) entry which is preliminary data.</text>
</comment>
<dbReference type="InterPro" id="IPR011990">
    <property type="entry name" value="TPR-like_helical_dom_sf"/>
</dbReference>
<dbReference type="OrthoDB" id="192575at2"/>
<dbReference type="RefSeq" id="WP_144228217.1">
    <property type="nucleotide sequence ID" value="NZ_CBCRVV010000001.1"/>
</dbReference>